<gene>
    <name evidence="1" type="ORF">P669_1203</name>
</gene>
<dbReference type="Proteomes" id="UP000018906">
    <property type="component" value="Unassembled WGS sequence"/>
</dbReference>
<feature type="non-terminal residue" evidence="1">
    <location>
        <position position="1"/>
    </location>
</feature>
<reference evidence="1 2" key="1">
    <citation type="journal article" date="2014" name="MBio">
        <title>New insights into dissemination and variation of the health care-associated pathogen Acinetobacter baumannii from genomic analysis.</title>
        <authorList>
            <person name="Wright M.S."/>
            <person name="Haft D.H."/>
            <person name="Harkins D.M."/>
            <person name="Perez F."/>
            <person name="Hujer K.M."/>
            <person name="Bajaksouzian S."/>
            <person name="Benard M.F."/>
            <person name="Jacobs M.R."/>
            <person name="Bonomo R.A."/>
            <person name="Adams M.D."/>
        </authorList>
    </citation>
    <scope>NUCLEOTIDE SEQUENCE [LARGE SCALE GENOMIC DNA]</scope>
    <source>
        <strain evidence="1 2">UH5307</strain>
    </source>
</reference>
<name>A0ABC9V9D2_ACIBA</name>
<dbReference type="EMBL" id="AYFO01000005">
    <property type="protein sequence ID" value="ETQ91161.1"/>
    <property type="molecule type" value="Genomic_DNA"/>
</dbReference>
<comment type="caution">
    <text evidence="1">The sequence shown here is derived from an EMBL/GenBank/DDBJ whole genome shotgun (WGS) entry which is preliminary data.</text>
</comment>
<organism evidence="1 2">
    <name type="scientific">Acinetobacter baumannii UH5307</name>
    <dbReference type="NCBI Taxonomy" id="1398973"/>
    <lineage>
        <taxon>Bacteria</taxon>
        <taxon>Pseudomonadati</taxon>
        <taxon>Pseudomonadota</taxon>
        <taxon>Gammaproteobacteria</taxon>
        <taxon>Moraxellales</taxon>
        <taxon>Moraxellaceae</taxon>
        <taxon>Acinetobacter</taxon>
        <taxon>Acinetobacter calcoaceticus/baumannii complex</taxon>
    </lineage>
</organism>
<evidence type="ECO:0000313" key="1">
    <source>
        <dbReference type="EMBL" id="ETQ91161.1"/>
    </source>
</evidence>
<protein>
    <submittedName>
        <fullName evidence="1">Uncharacterized protein</fullName>
    </submittedName>
</protein>
<dbReference type="AlphaFoldDB" id="A0ABC9V9D2"/>
<evidence type="ECO:0000313" key="2">
    <source>
        <dbReference type="Proteomes" id="UP000018906"/>
    </source>
</evidence>
<accession>A0ABC9V9D2</accession>
<sequence length="39" mass="4643">VSHRQLIILNTPISKEVGVFFYIKKAIRKELFEELLKLK</sequence>
<proteinExistence type="predicted"/>